<dbReference type="EMBL" id="JARPUR010000001">
    <property type="protein sequence ID" value="KAK4886533.1"/>
    <property type="molecule type" value="Genomic_DNA"/>
</dbReference>
<dbReference type="PANTHER" id="PTHR21261:SF15">
    <property type="entry name" value="BEATEN PATH IIIA, ISOFORM D-RELATED"/>
    <property type="match status" value="1"/>
</dbReference>
<evidence type="ECO:0008006" key="4">
    <source>
        <dbReference type="Google" id="ProtNLM"/>
    </source>
</evidence>
<dbReference type="PANTHER" id="PTHR21261">
    <property type="entry name" value="BEAT PROTEIN"/>
    <property type="match status" value="1"/>
</dbReference>
<protein>
    <recommendedName>
        <fullName evidence="4">Ig-like domain-containing protein</fullName>
    </recommendedName>
</protein>
<reference evidence="3" key="1">
    <citation type="submission" date="2023-01" db="EMBL/GenBank/DDBJ databases">
        <title>Key to firefly adult light organ development and bioluminescence: homeobox transcription factors regulate luciferase expression and transportation to peroxisome.</title>
        <authorList>
            <person name="Fu X."/>
        </authorList>
    </citation>
    <scope>NUCLEOTIDE SEQUENCE [LARGE SCALE GENOMIC DNA]</scope>
</reference>
<feature type="region of interest" description="Disordered" evidence="1">
    <location>
        <begin position="167"/>
        <end position="190"/>
    </location>
</feature>
<evidence type="ECO:0000256" key="1">
    <source>
        <dbReference type="SAM" id="MobiDB-lite"/>
    </source>
</evidence>
<evidence type="ECO:0000313" key="2">
    <source>
        <dbReference type="EMBL" id="KAK4886533.1"/>
    </source>
</evidence>
<dbReference type="AlphaFoldDB" id="A0AAN7QNQ5"/>
<proteinExistence type="predicted"/>
<gene>
    <name evidence="2" type="ORF">RN001_002804</name>
</gene>
<evidence type="ECO:0000313" key="3">
    <source>
        <dbReference type="Proteomes" id="UP001353858"/>
    </source>
</evidence>
<dbReference type="InterPro" id="IPR013783">
    <property type="entry name" value="Ig-like_fold"/>
</dbReference>
<dbReference type="Gene3D" id="2.60.40.10">
    <property type="entry name" value="Immunoglobulins"/>
    <property type="match status" value="1"/>
</dbReference>
<keyword evidence="3" id="KW-1185">Reference proteome</keyword>
<dbReference type="Proteomes" id="UP001353858">
    <property type="component" value="Unassembled WGS sequence"/>
</dbReference>
<organism evidence="2 3">
    <name type="scientific">Aquatica leii</name>
    <dbReference type="NCBI Taxonomy" id="1421715"/>
    <lineage>
        <taxon>Eukaryota</taxon>
        <taxon>Metazoa</taxon>
        <taxon>Ecdysozoa</taxon>
        <taxon>Arthropoda</taxon>
        <taxon>Hexapoda</taxon>
        <taxon>Insecta</taxon>
        <taxon>Pterygota</taxon>
        <taxon>Neoptera</taxon>
        <taxon>Endopterygota</taxon>
        <taxon>Coleoptera</taxon>
        <taxon>Polyphaga</taxon>
        <taxon>Elateriformia</taxon>
        <taxon>Elateroidea</taxon>
        <taxon>Lampyridae</taxon>
        <taxon>Luciolinae</taxon>
        <taxon>Aquatica</taxon>
    </lineage>
</organism>
<name>A0AAN7QNQ5_9COLE</name>
<dbReference type="FunFam" id="2.60.40.10:FF:001634">
    <property type="entry name" value="Beat-IIIc, isoform B"/>
    <property type="match status" value="1"/>
</dbReference>
<sequence length="351" mass="38723">MPPVQVFQSNGVTVDLHNSTENQVVLSSVQLTTTGTYRCEVSGEAPSFQTVTEHGHMMVVALPEEGPRITGGKPRYQIGDTVRVNCTSGRSKPAALLNWFINGEQADPSFLRGPETIITGREGLETSILGLEFIVKQKHFRRGDMKLKCSATIATIYWRSNEESVEGERPPRASVLESRGTVAPAGSRADRVQAAGSHTTFLPRVSILTMCSFVGLILSLSRHITSAASSIRSASATKSRRSAIYRTLLSKSTIERSRPGPSVTASASTIFKIDKDNVNASLSLPFKVMKTNKMYQQQQRIRQIVYYRSTKQDFDCITNGTDTDYVLSKIYKDASEQKLLLFITKKDSAFI</sequence>
<comment type="caution">
    <text evidence="2">The sequence shown here is derived from an EMBL/GenBank/DDBJ whole genome shotgun (WGS) entry which is preliminary data.</text>
</comment>
<accession>A0AAN7QNQ5</accession>